<sequence length="46" mass="5131">MYPPRADCTTREDDGTLVAVTKGNVIYTLIITSRRNGETVYQRPSA</sequence>
<protein>
    <submittedName>
        <fullName evidence="1">Uncharacterized protein</fullName>
    </submittedName>
</protein>
<organism evidence="1 2">
    <name type="scientific">Streptomyces anulatus</name>
    <name type="common">Streptomyces chrysomallus</name>
    <dbReference type="NCBI Taxonomy" id="1892"/>
    <lineage>
        <taxon>Bacteria</taxon>
        <taxon>Bacillati</taxon>
        <taxon>Actinomycetota</taxon>
        <taxon>Actinomycetes</taxon>
        <taxon>Kitasatosporales</taxon>
        <taxon>Streptomycetaceae</taxon>
        <taxon>Streptomyces</taxon>
    </lineage>
</organism>
<reference evidence="1" key="1">
    <citation type="submission" date="2022-10" db="EMBL/GenBank/DDBJ databases">
        <title>The complete genomes of actinobacterial strains from the NBC collection.</title>
        <authorList>
            <person name="Joergensen T.S."/>
            <person name="Alvarez Arevalo M."/>
            <person name="Sterndorff E.B."/>
            <person name="Faurdal D."/>
            <person name="Vuksanovic O."/>
            <person name="Mourched A.-S."/>
            <person name="Charusanti P."/>
            <person name="Shaw S."/>
            <person name="Blin K."/>
            <person name="Weber T."/>
        </authorList>
    </citation>
    <scope>NUCLEOTIDE SEQUENCE</scope>
    <source>
        <strain evidence="1">NBC_01436</strain>
    </source>
</reference>
<dbReference type="EMBL" id="CP109491">
    <property type="protein sequence ID" value="WUX41803.1"/>
    <property type="molecule type" value="Genomic_DNA"/>
</dbReference>
<keyword evidence="2" id="KW-1185">Reference proteome</keyword>
<evidence type="ECO:0000313" key="2">
    <source>
        <dbReference type="Proteomes" id="UP001431926"/>
    </source>
</evidence>
<gene>
    <name evidence="1" type="ORF">OG367_38750</name>
</gene>
<accession>A0ABZ1ZT80</accession>
<proteinExistence type="predicted"/>
<dbReference type="RefSeq" id="WP_179890743.1">
    <property type="nucleotide sequence ID" value="NZ_CP109126.1"/>
</dbReference>
<evidence type="ECO:0000313" key="1">
    <source>
        <dbReference type="EMBL" id="WUX41803.1"/>
    </source>
</evidence>
<name>A0ABZ1ZT80_STRAQ</name>
<dbReference type="Proteomes" id="UP001431926">
    <property type="component" value="Chromosome"/>
</dbReference>